<dbReference type="EMBL" id="JACYCF010000006">
    <property type="protein sequence ID" value="KAF8756652.1"/>
    <property type="molecule type" value="Genomic_DNA"/>
</dbReference>
<protein>
    <submittedName>
        <fullName evidence="1">Uncharacterized protein</fullName>
    </submittedName>
</protein>
<sequence length="84" mass="9611">MQLDHTLPSEALVYLKILENMAVVLDHEQIEKATSGHWRDSVAEVVGKVVTHHEPEPSLMCLASRILLRLTAKLEHPRNHLPMW</sequence>
<evidence type="ECO:0000313" key="2">
    <source>
        <dbReference type="Proteomes" id="UP000614334"/>
    </source>
</evidence>
<organism evidence="1 2">
    <name type="scientific">Rhizoctonia solani</name>
    <dbReference type="NCBI Taxonomy" id="456999"/>
    <lineage>
        <taxon>Eukaryota</taxon>
        <taxon>Fungi</taxon>
        <taxon>Dikarya</taxon>
        <taxon>Basidiomycota</taxon>
        <taxon>Agaricomycotina</taxon>
        <taxon>Agaricomycetes</taxon>
        <taxon>Cantharellales</taxon>
        <taxon>Ceratobasidiaceae</taxon>
        <taxon>Rhizoctonia</taxon>
    </lineage>
</organism>
<evidence type="ECO:0000313" key="1">
    <source>
        <dbReference type="EMBL" id="KAF8756652.1"/>
    </source>
</evidence>
<name>A0A8H7IEU1_9AGAM</name>
<proteinExistence type="predicted"/>
<gene>
    <name evidence="1" type="ORF">RHS01_04498</name>
</gene>
<dbReference type="Proteomes" id="UP000614334">
    <property type="component" value="Unassembled WGS sequence"/>
</dbReference>
<accession>A0A8H7IEU1</accession>
<dbReference type="AlphaFoldDB" id="A0A8H7IEU1"/>
<reference evidence="1" key="1">
    <citation type="submission" date="2020-09" db="EMBL/GenBank/DDBJ databases">
        <title>Comparative genome analyses of four rice-infecting Rhizoctonia solani isolates reveal extensive enrichment of homogalacturonan modification genes.</title>
        <authorList>
            <person name="Lee D.-Y."/>
            <person name="Jeon J."/>
            <person name="Kim K.-T."/>
            <person name="Cheong K."/>
            <person name="Song H."/>
            <person name="Choi G."/>
            <person name="Ko J."/>
            <person name="Opiyo S.O."/>
            <person name="Zuo S."/>
            <person name="Madhav S."/>
            <person name="Lee Y.-H."/>
            <person name="Wang G.-L."/>
        </authorList>
    </citation>
    <scope>NUCLEOTIDE SEQUENCE</scope>
    <source>
        <strain evidence="1">AG1-IA B2</strain>
    </source>
</reference>
<comment type="caution">
    <text evidence="1">The sequence shown here is derived from an EMBL/GenBank/DDBJ whole genome shotgun (WGS) entry which is preliminary data.</text>
</comment>